<dbReference type="GO" id="GO:0003700">
    <property type="term" value="F:DNA-binding transcription factor activity"/>
    <property type="evidence" value="ECO:0007669"/>
    <property type="project" value="InterPro"/>
</dbReference>
<dbReference type="Pfam" id="PF00126">
    <property type="entry name" value="HTH_1"/>
    <property type="match status" value="1"/>
</dbReference>
<dbReference type="GO" id="GO:0003677">
    <property type="term" value="F:DNA binding"/>
    <property type="evidence" value="ECO:0007669"/>
    <property type="project" value="UniProtKB-KW"/>
</dbReference>
<evidence type="ECO:0000256" key="2">
    <source>
        <dbReference type="ARBA" id="ARBA00023015"/>
    </source>
</evidence>
<dbReference type="InterPro" id="IPR050950">
    <property type="entry name" value="HTH-type_LysR_regulators"/>
</dbReference>
<protein>
    <recommendedName>
        <fullName evidence="6">HTH lysR-type domain-containing protein</fullName>
    </recommendedName>
</protein>
<comment type="similarity">
    <text evidence="1">Belongs to the LysR transcriptional regulatory family.</text>
</comment>
<dbReference type="PRINTS" id="PR00039">
    <property type="entry name" value="HTHLYSR"/>
</dbReference>
<evidence type="ECO:0000256" key="5">
    <source>
        <dbReference type="SAM" id="MobiDB-lite"/>
    </source>
</evidence>
<dbReference type="PROSITE" id="PS50931">
    <property type="entry name" value="HTH_LYSR"/>
    <property type="match status" value="1"/>
</dbReference>
<gene>
    <name evidence="7" type="ORF">CAL29_14045</name>
</gene>
<dbReference type="Pfam" id="PF03466">
    <property type="entry name" value="LysR_substrate"/>
    <property type="match status" value="1"/>
</dbReference>
<evidence type="ECO:0000256" key="1">
    <source>
        <dbReference type="ARBA" id="ARBA00009437"/>
    </source>
</evidence>
<dbReference type="GO" id="GO:0005829">
    <property type="term" value="C:cytosol"/>
    <property type="evidence" value="ECO:0007669"/>
    <property type="project" value="TreeGrafter"/>
</dbReference>
<feature type="domain" description="HTH lysR-type" evidence="6">
    <location>
        <begin position="30"/>
        <end position="87"/>
    </location>
</feature>
<dbReference type="Gene3D" id="3.40.190.290">
    <property type="match status" value="1"/>
</dbReference>
<evidence type="ECO:0000313" key="7">
    <source>
        <dbReference type="EMBL" id="OZI34610.1"/>
    </source>
</evidence>
<sequence length="353" mass="39018">MRPIYAEGLASPSRRETTPTHACRPMSTLITLRHLRSFVAVADTGSFTRAAERLFLTQSSLSSTIHQLEDEVGVKLFERTTRSVTLTPAARHLHQQASTLLQQFDTMISDLRAVALHQHGHLRIAAAPSIVAWLLIPALPRFQADYPHVTLSVREAGSAEIERRVRDGDVDFGITSRLLDYDDLDYVPLLRDRYGIACSADHPLATPGEEVHWSQVSAHRNDLVGLASDTQVGIVHRQTLQDFNVAEPREEVSSSTSLYPMLQLGGRLCILPRLTAFTHQLEQLPFRMLRDPVLYRELFLVSRSLRSLSSTAQALQQALLDTLGERELPEGISLSPAPAAAHPPDEGDGAPPA</sequence>
<dbReference type="SUPFAM" id="SSF53850">
    <property type="entry name" value="Periplasmic binding protein-like II"/>
    <property type="match status" value="1"/>
</dbReference>
<keyword evidence="3" id="KW-0238">DNA-binding</keyword>
<keyword evidence="4" id="KW-0804">Transcription</keyword>
<dbReference type="AlphaFoldDB" id="A0A261SCT0"/>
<feature type="region of interest" description="Disordered" evidence="5">
    <location>
        <begin position="330"/>
        <end position="353"/>
    </location>
</feature>
<keyword evidence="8" id="KW-1185">Reference proteome</keyword>
<accession>A0A261SCT0</accession>
<dbReference type="PANTHER" id="PTHR30419">
    <property type="entry name" value="HTH-TYPE TRANSCRIPTIONAL REGULATOR YBHD"/>
    <property type="match status" value="1"/>
</dbReference>
<keyword evidence="2" id="KW-0805">Transcription regulation</keyword>
<name>A0A261SCT0_9BORD</name>
<dbReference type="InterPro" id="IPR005119">
    <property type="entry name" value="LysR_subst-bd"/>
</dbReference>
<dbReference type="EMBL" id="NEVM01000002">
    <property type="protein sequence ID" value="OZI34610.1"/>
    <property type="molecule type" value="Genomic_DNA"/>
</dbReference>
<evidence type="ECO:0000256" key="4">
    <source>
        <dbReference type="ARBA" id="ARBA00023163"/>
    </source>
</evidence>
<evidence type="ECO:0000259" key="6">
    <source>
        <dbReference type="PROSITE" id="PS50931"/>
    </source>
</evidence>
<dbReference type="SUPFAM" id="SSF46785">
    <property type="entry name" value="Winged helix' DNA-binding domain"/>
    <property type="match status" value="1"/>
</dbReference>
<proteinExistence type="inferred from homology"/>
<reference evidence="8" key="1">
    <citation type="submission" date="2017-05" db="EMBL/GenBank/DDBJ databases">
        <title>Complete and WGS of Bordetella genogroups.</title>
        <authorList>
            <person name="Spilker T."/>
            <person name="Lipuma J."/>
        </authorList>
    </citation>
    <scope>NUCLEOTIDE SEQUENCE [LARGE SCALE GENOMIC DNA]</scope>
    <source>
        <strain evidence="8">AU16122</strain>
    </source>
</reference>
<evidence type="ECO:0000256" key="3">
    <source>
        <dbReference type="ARBA" id="ARBA00023125"/>
    </source>
</evidence>
<organism evidence="7 8">
    <name type="scientific">Bordetella genomosp. 10</name>
    <dbReference type="NCBI Taxonomy" id="1416804"/>
    <lineage>
        <taxon>Bacteria</taxon>
        <taxon>Pseudomonadati</taxon>
        <taxon>Pseudomonadota</taxon>
        <taxon>Betaproteobacteria</taxon>
        <taxon>Burkholderiales</taxon>
        <taxon>Alcaligenaceae</taxon>
        <taxon>Bordetella</taxon>
    </lineage>
</organism>
<dbReference type="Gene3D" id="1.10.10.10">
    <property type="entry name" value="Winged helix-like DNA-binding domain superfamily/Winged helix DNA-binding domain"/>
    <property type="match status" value="1"/>
</dbReference>
<dbReference type="InterPro" id="IPR036390">
    <property type="entry name" value="WH_DNA-bd_sf"/>
</dbReference>
<evidence type="ECO:0000313" key="8">
    <source>
        <dbReference type="Proteomes" id="UP000216020"/>
    </source>
</evidence>
<dbReference type="Proteomes" id="UP000216020">
    <property type="component" value="Unassembled WGS sequence"/>
</dbReference>
<dbReference type="FunFam" id="1.10.10.10:FF:000001">
    <property type="entry name" value="LysR family transcriptional regulator"/>
    <property type="match status" value="1"/>
</dbReference>
<feature type="region of interest" description="Disordered" evidence="5">
    <location>
        <begin position="1"/>
        <end position="21"/>
    </location>
</feature>
<comment type="caution">
    <text evidence="7">The sequence shown here is derived from an EMBL/GenBank/DDBJ whole genome shotgun (WGS) entry which is preliminary data.</text>
</comment>
<dbReference type="InterPro" id="IPR000847">
    <property type="entry name" value="LysR_HTH_N"/>
</dbReference>
<dbReference type="InterPro" id="IPR036388">
    <property type="entry name" value="WH-like_DNA-bd_sf"/>
</dbReference>
<dbReference type="OrthoDB" id="8675247at2"/>